<sequence length="149" mass="15813">MDPENRRSAEHALDSGDDVRDSADDQAACADWRQGIDRVLALLLSRVDSRLRIEGADGLFCGNCTGNNDNCTIDPGNCTDNSNICTVDLGNCTGYRDICTVVPGIAPITAIIAPLTLGIAPVTTIFAPLPLGIAPVTRIIAPLDQELHR</sequence>
<protein>
    <submittedName>
        <fullName evidence="2">Uncharacterized protein</fullName>
    </submittedName>
</protein>
<dbReference type="EMBL" id="JAFDST010000002">
    <property type="protein sequence ID" value="MBP1081745.1"/>
    <property type="molecule type" value="Genomic_DNA"/>
</dbReference>
<proteinExistence type="predicted"/>
<dbReference type="Proteomes" id="UP000674416">
    <property type="component" value="Unassembled WGS sequence"/>
</dbReference>
<dbReference type="RefSeq" id="WP_148564340.1">
    <property type="nucleotide sequence ID" value="NZ_JAFDST010000002.1"/>
</dbReference>
<name>A0ABS4CXB6_9BACI</name>
<gene>
    <name evidence="2" type="ORF">JOC74_002238</name>
</gene>
<accession>A0ABS4CXB6</accession>
<reference evidence="2 3" key="1">
    <citation type="submission" date="2021-01" db="EMBL/GenBank/DDBJ databases">
        <title>Genomic Encyclopedia of Type Strains, Phase IV (KMG-IV): sequencing the most valuable type-strain genomes for metagenomic binning, comparative biology and taxonomic classification.</title>
        <authorList>
            <person name="Goeker M."/>
        </authorList>
    </citation>
    <scope>NUCLEOTIDE SEQUENCE [LARGE SCALE GENOMIC DNA]</scope>
    <source>
        <strain evidence="2 3">DSM 103394</strain>
    </source>
</reference>
<evidence type="ECO:0000256" key="1">
    <source>
        <dbReference type="SAM" id="MobiDB-lite"/>
    </source>
</evidence>
<evidence type="ECO:0000313" key="3">
    <source>
        <dbReference type="Proteomes" id="UP000674416"/>
    </source>
</evidence>
<feature type="region of interest" description="Disordered" evidence="1">
    <location>
        <begin position="1"/>
        <end position="22"/>
    </location>
</feature>
<organism evidence="2 3">
    <name type="scientific">Bacillus capparidis</name>
    <dbReference type="NCBI Taxonomy" id="1840411"/>
    <lineage>
        <taxon>Bacteria</taxon>
        <taxon>Bacillati</taxon>
        <taxon>Bacillota</taxon>
        <taxon>Bacilli</taxon>
        <taxon>Bacillales</taxon>
        <taxon>Bacillaceae</taxon>
        <taxon>Bacillus</taxon>
    </lineage>
</organism>
<comment type="caution">
    <text evidence="2">The sequence shown here is derived from an EMBL/GenBank/DDBJ whole genome shotgun (WGS) entry which is preliminary data.</text>
</comment>
<keyword evidence="3" id="KW-1185">Reference proteome</keyword>
<evidence type="ECO:0000313" key="2">
    <source>
        <dbReference type="EMBL" id="MBP1081745.1"/>
    </source>
</evidence>